<reference evidence="2 3" key="1">
    <citation type="submission" date="2015-07" db="EMBL/GenBank/DDBJ databases">
        <title>Whole genome sequence of Herpetosiphon geysericola DSM 7119.</title>
        <authorList>
            <person name="Hemp J."/>
            <person name="Ward L.M."/>
            <person name="Pace L.A."/>
            <person name="Fischer W.W."/>
        </authorList>
    </citation>
    <scope>NUCLEOTIDE SEQUENCE [LARGE SCALE GENOMIC DNA]</scope>
    <source>
        <strain evidence="2 3">DSM 7119</strain>
    </source>
</reference>
<evidence type="ECO:0000259" key="1">
    <source>
        <dbReference type="PROSITE" id="PS51186"/>
    </source>
</evidence>
<evidence type="ECO:0000313" key="3">
    <source>
        <dbReference type="Proteomes" id="UP000050277"/>
    </source>
</evidence>
<feature type="domain" description="N-acetyltransferase" evidence="1">
    <location>
        <begin position="4"/>
        <end position="174"/>
    </location>
</feature>
<comment type="caution">
    <text evidence="2">The sequence shown here is derived from an EMBL/GenBank/DDBJ whole genome shotgun (WGS) entry which is preliminary data.</text>
</comment>
<dbReference type="InterPro" id="IPR016181">
    <property type="entry name" value="Acyl_CoA_acyltransferase"/>
</dbReference>
<proteinExistence type="predicted"/>
<dbReference type="RefSeq" id="WP_054533260.1">
    <property type="nucleotide sequence ID" value="NZ_LGKP01000008.1"/>
</dbReference>
<name>A0A0P6YLU3_9CHLR</name>
<dbReference type="CDD" id="cd04301">
    <property type="entry name" value="NAT_SF"/>
    <property type="match status" value="1"/>
</dbReference>
<dbReference type="PROSITE" id="PS51186">
    <property type="entry name" value="GNAT"/>
    <property type="match status" value="1"/>
</dbReference>
<organism evidence="2 3">
    <name type="scientific">Herpetosiphon geysericola</name>
    <dbReference type="NCBI Taxonomy" id="70996"/>
    <lineage>
        <taxon>Bacteria</taxon>
        <taxon>Bacillati</taxon>
        <taxon>Chloroflexota</taxon>
        <taxon>Chloroflexia</taxon>
        <taxon>Herpetosiphonales</taxon>
        <taxon>Herpetosiphonaceae</taxon>
        <taxon>Herpetosiphon</taxon>
    </lineage>
</organism>
<dbReference type="EMBL" id="LGKP01000008">
    <property type="protein sequence ID" value="KPL91051.1"/>
    <property type="molecule type" value="Genomic_DNA"/>
</dbReference>
<dbReference type="GO" id="GO:0016747">
    <property type="term" value="F:acyltransferase activity, transferring groups other than amino-acyl groups"/>
    <property type="evidence" value="ECO:0007669"/>
    <property type="project" value="InterPro"/>
</dbReference>
<dbReference type="Proteomes" id="UP000050277">
    <property type="component" value="Unassembled WGS sequence"/>
</dbReference>
<dbReference type="PANTHER" id="PTHR43415:SF3">
    <property type="entry name" value="GNAT-FAMILY ACETYLTRANSFERASE"/>
    <property type="match status" value="1"/>
</dbReference>
<evidence type="ECO:0000313" key="2">
    <source>
        <dbReference type="EMBL" id="KPL91051.1"/>
    </source>
</evidence>
<dbReference type="OrthoDB" id="9795206at2"/>
<dbReference type="Pfam" id="PF00583">
    <property type="entry name" value="Acetyltransf_1"/>
    <property type="match status" value="1"/>
</dbReference>
<protein>
    <recommendedName>
        <fullName evidence="1">N-acetyltransferase domain-containing protein</fullName>
    </recommendedName>
</protein>
<keyword evidence="3" id="KW-1185">Reference proteome</keyword>
<dbReference type="PANTHER" id="PTHR43415">
    <property type="entry name" value="SPERMIDINE N(1)-ACETYLTRANSFERASE"/>
    <property type="match status" value="1"/>
</dbReference>
<sequence>MASIHFSRLTEPTTAIAEAFTRWENDQQIKYLARFNRNQADLDASNEITIEQLTQRIQHTAIYLIYLDERLIGEMSYQIDPPLLLQPEANSAWIGITIGEHQARGQGIGNQALAYLEQQIAAQGLSRIELGVFEFNQPAFALYTKRGYHEIGRINAFTYWQGRMWADIRMEKRF</sequence>
<accession>A0A0P6YLU3</accession>
<dbReference type="STRING" id="70996.SE18_04705"/>
<dbReference type="InterPro" id="IPR000182">
    <property type="entry name" value="GNAT_dom"/>
</dbReference>
<dbReference type="AlphaFoldDB" id="A0A0P6YLU3"/>
<dbReference type="SUPFAM" id="SSF55729">
    <property type="entry name" value="Acyl-CoA N-acyltransferases (Nat)"/>
    <property type="match status" value="1"/>
</dbReference>
<gene>
    <name evidence="2" type="ORF">SE18_04705</name>
</gene>
<dbReference type="Gene3D" id="3.40.630.30">
    <property type="match status" value="1"/>
</dbReference>